<dbReference type="Pfam" id="PF06985">
    <property type="entry name" value="HET"/>
    <property type="match status" value="1"/>
</dbReference>
<dbReference type="PANTHER" id="PTHR24148">
    <property type="entry name" value="ANKYRIN REPEAT DOMAIN-CONTAINING PROTEIN 39 HOMOLOG-RELATED"/>
    <property type="match status" value="1"/>
</dbReference>
<dbReference type="AlphaFoldDB" id="A0A1Q8RS22"/>
<protein>
    <submittedName>
        <fullName evidence="2">Heterokaryon incompatibility protein 6, OR allele 5</fullName>
    </submittedName>
</protein>
<dbReference type="OrthoDB" id="4587016at2759"/>
<evidence type="ECO:0000313" key="2">
    <source>
        <dbReference type="EMBL" id="OLN86983.1"/>
    </source>
</evidence>
<dbReference type="Proteomes" id="UP000186583">
    <property type="component" value="Unassembled WGS sequence"/>
</dbReference>
<organism evidence="2 3">
    <name type="scientific">Colletotrichum chlorophyti</name>
    <dbReference type="NCBI Taxonomy" id="708187"/>
    <lineage>
        <taxon>Eukaryota</taxon>
        <taxon>Fungi</taxon>
        <taxon>Dikarya</taxon>
        <taxon>Ascomycota</taxon>
        <taxon>Pezizomycotina</taxon>
        <taxon>Sordariomycetes</taxon>
        <taxon>Hypocreomycetidae</taxon>
        <taxon>Glomerellales</taxon>
        <taxon>Glomerellaceae</taxon>
        <taxon>Colletotrichum</taxon>
    </lineage>
</organism>
<keyword evidence="3" id="KW-1185">Reference proteome</keyword>
<dbReference type="Pfam" id="PF26639">
    <property type="entry name" value="Het-6_barrel"/>
    <property type="match status" value="1"/>
</dbReference>
<accession>A0A1Q8RS22</accession>
<evidence type="ECO:0000313" key="3">
    <source>
        <dbReference type="Proteomes" id="UP000186583"/>
    </source>
</evidence>
<dbReference type="EMBL" id="MPGH01000108">
    <property type="protein sequence ID" value="OLN86983.1"/>
    <property type="molecule type" value="Genomic_DNA"/>
</dbReference>
<dbReference type="PANTHER" id="PTHR24148:SF73">
    <property type="entry name" value="HET DOMAIN PROTEIN (AFU_ORTHOLOGUE AFUA_8G01020)"/>
    <property type="match status" value="1"/>
</dbReference>
<comment type="caution">
    <text evidence="2">The sequence shown here is derived from an EMBL/GenBank/DDBJ whole genome shotgun (WGS) entry which is preliminary data.</text>
</comment>
<feature type="domain" description="Heterokaryon incompatibility" evidence="1">
    <location>
        <begin position="87"/>
        <end position="258"/>
    </location>
</feature>
<evidence type="ECO:0000259" key="1">
    <source>
        <dbReference type="Pfam" id="PF06985"/>
    </source>
</evidence>
<reference evidence="2 3" key="1">
    <citation type="submission" date="2016-11" db="EMBL/GenBank/DDBJ databases">
        <title>Draft Genome Assembly of Colletotrichum chlorophyti a pathogen of herbaceous plants.</title>
        <authorList>
            <person name="Gan P."/>
            <person name="Narusaka M."/>
            <person name="Tsushima A."/>
            <person name="Narusaka Y."/>
            <person name="Takano Y."/>
            <person name="Shirasu K."/>
        </authorList>
    </citation>
    <scope>NUCLEOTIDE SEQUENCE [LARGE SCALE GENOMIC DNA]</scope>
    <source>
        <strain evidence="2 3">NTL11</strain>
    </source>
</reference>
<dbReference type="InterPro" id="IPR010730">
    <property type="entry name" value="HET"/>
</dbReference>
<dbReference type="InterPro" id="IPR052895">
    <property type="entry name" value="HetReg/Transcr_Mod"/>
</dbReference>
<gene>
    <name evidence="2" type="ORF">CCHL11_04600</name>
</gene>
<name>A0A1Q8RS22_9PEZI</name>
<proteinExistence type="predicted"/>
<sequence length="666" mass="73877">MSSVLSPPEPPKGRAHFSYDNDIARLPSASTHIRLLELYPSRAGAGAASASASAPGDGGESNDSFAHYSSPLVCSISVTPIARPRQFNALSYTWGPAEKSHVVEIAGAHLGITSSLDTVLRYLRRRDDSVTLWVDQICINQEDTAEKSDQVPLMTQIYSEAHQVLVWLGPAGDDSDALMDCFHDIGQGARELGIESYLNKERLPLMHSLLGNRDPTDPLTMQFQALKAKAKPRFSALLEAMIAWNERPWFGRVWIIQEQALCPDTKFMCGYKTLDLDLLPLAMLIFDGCMGQNAVDEPSKQNHQLLLKAQDRRFGPLMAVRRRRRNFVKGEGPGDDMYHALKKAYVDGDAKATLPRDRIYGLLSVAVDSERLGLTPSYTRPDCQPTFVEAARALVQAGRVEMLSFSQFPKDVDGLPSWVPDWRSTLARSYLAIFEDADNMLVCAGGQSAVEVVPTDDPGVLGIFGHVVDAIEVTGDVWEWEAGHDARSRLLQQVKSFCERSSQNDCGIYQDGVRRTEAAWRVPVGDLSWTKEASYHRAGPGDKGDYEDCINVLATLAEFESLGPEQRRQRMDDFFRQLPGQSRYSENMDKMTGKRPYMTRQGYVGMAPAGARSGDVVVILLGSRIPYVLRPSGNGMRWCFVGEAYCDGAMDGETLTRRPREAFFIS</sequence>